<dbReference type="Gene3D" id="3.40.50.11220">
    <property type="match status" value="1"/>
</dbReference>
<dbReference type="InterPro" id="IPR036518">
    <property type="entry name" value="CobE/GbiG_C_sf"/>
</dbReference>
<dbReference type="Pfam" id="PF11760">
    <property type="entry name" value="CbiG_N"/>
    <property type="match status" value="1"/>
</dbReference>
<dbReference type="Proteomes" id="UP000016856">
    <property type="component" value="Unassembled WGS sequence"/>
</dbReference>
<dbReference type="Gene3D" id="3.30.420.180">
    <property type="entry name" value="CobE/GbiG C-terminal domain"/>
    <property type="match status" value="1"/>
</dbReference>
<dbReference type="SUPFAM" id="SSF159672">
    <property type="entry name" value="CbiG N-terminal domain-like"/>
    <property type="match status" value="1"/>
</dbReference>
<dbReference type="PATRIC" id="fig|1388761.3.peg.2791"/>
<evidence type="ECO:0000259" key="1">
    <source>
        <dbReference type="Pfam" id="PF01890"/>
    </source>
</evidence>
<dbReference type="NCBIfam" id="NF004466">
    <property type="entry name" value="PRK05788.1-4"/>
    <property type="match status" value="1"/>
</dbReference>
<dbReference type="PANTHER" id="PTHR37477">
    <property type="entry name" value="COBALT-PRECORRIN-5A HYDROLASE"/>
    <property type="match status" value="1"/>
</dbReference>
<name>U5CLW3_CALSX</name>
<dbReference type="InterPro" id="IPR038029">
    <property type="entry name" value="GbiG_N_sf"/>
</dbReference>
<evidence type="ECO:0000259" key="3">
    <source>
        <dbReference type="Pfam" id="PF11761"/>
    </source>
</evidence>
<dbReference type="InterPro" id="IPR002750">
    <property type="entry name" value="CobE/GbiG_C"/>
</dbReference>
<organism evidence="4 5">
    <name type="scientific">Caldanaerobacter subterraneus subsp. yonseiensis KB-1</name>
    <dbReference type="NCBI Taxonomy" id="1388761"/>
    <lineage>
        <taxon>Bacteria</taxon>
        <taxon>Bacillati</taxon>
        <taxon>Bacillota</taxon>
        <taxon>Clostridia</taxon>
        <taxon>Thermoanaerobacterales</taxon>
        <taxon>Thermoanaerobacteraceae</taxon>
        <taxon>Caldanaerobacter</taxon>
    </lineage>
</organism>
<accession>U5CLW3</accession>
<feature type="domain" description="CobE/GbiG C-terminal" evidence="1">
    <location>
        <begin position="219"/>
        <end position="335"/>
    </location>
</feature>
<feature type="domain" description="Cobalamin biosynthesis central region" evidence="3">
    <location>
        <begin position="136"/>
        <end position="216"/>
    </location>
</feature>
<dbReference type="InterPro" id="IPR021744">
    <property type="entry name" value="CbiG_N"/>
</dbReference>
<proteinExistence type="predicted"/>
<protein>
    <recommendedName>
        <fullName evidence="6">Cobalamin biosynthesis protein CbiG</fullName>
    </recommendedName>
</protein>
<dbReference type="SUPFAM" id="SSF159664">
    <property type="entry name" value="CobE/GbiG C-terminal domain-like"/>
    <property type="match status" value="1"/>
</dbReference>
<evidence type="ECO:0000259" key="2">
    <source>
        <dbReference type="Pfam" id="PF11760"/>
    </source>
</evidence>
<dbReference type="AlphaFoldDB" id="U5CLW3"/>
<dbReference type="PANTHER" id="PTHR37477:SF1">
    <property type="entry name" value="COBALT-PRECORRIN-5A HYDROLASE"/>
    <property type="match status" value="1"/>
</dbReference>
<gene>
    <name evidence="4" type="ORF">O163_13950</name>
</gene>
<dbReference type="GO" id="GO:0009236">
    <property type="term" value="P:cobalamin biosynthetic process"/>
    <property type="evidence" value="ECO:0007669"/>
    <property type="project" value="InterPro"/>
</dbReference>
<dbReference type="InterPro" id="IPR021745">
    <property type="entry name" value="CbiG_mid"/>
</dbReference>
<dbReference type="Pfam" id="PF11761">
    <property type="entry name" value="CbiG_mid"/>
    <property type="match status" value="1"/>
</dbReference>
<dbReference type="InterPro" id="IPR052553">
    <property type="entry name" value="CbiG_hydrolase"/>
</dbReference>
<evidence type="ECO:0000313" key="4">
    <source>
        <dbReference type="EMBL" id="ERM90789.1"/>
    </source>
</evidence>
<dbReference type="Pfam" id="PF01890">
    <property type="entry name" value="CbiG_C"/>
    <property type="match status" value="1"/>
</dbReference>
<evidence type="ECO:0000313" key="5">
    <source>
        <dbReference type="Proteomes" id="UP000016856"/>
    </source>
</evidence>
<comment type="caution">
    <text evidence="4">The sequence shown here is derived from an EMBL/GenBank/DDBJ whole genome shotgun (WGS) entry which is preliminary data.</text>
</comment>
<sequence length="342" mass="38214">MNMRIAIIALTKNGSEIARKIKSKLGGDVYVKEKYAHPGDLLIDGEFIPFVHRIFRKYDGLVFVMAAGIVVRAIAGVIEDKHKDPAVVVVDEKGLFAISLLSGHVGGANELAKRVAEILEAQPVITTATDVEKVVALDVFAKEEGYLIENEKDLKKVSAALVNGEKVKFVVEDEKALPKLKEYIYSVKEEEAKAFVFVTNRKIKKSFDKPYVILVPRNIVLGIGCRKNVEFERLFEFVKETFNNLELNIKSVKSIATIDLKKDEEAILKLREALEVPVVFYTKEELKEVESKFPVSDFVFQTVGVGSVSRPSAYLASGRGRELVYIKKDGITLAVYQSKDKE</sequence>
<feature type="domain" description="Cobalamin synthesis G N-terminal" evidence="2">
    <location>
        <begin position="51"/>
        <end position="130"/>
    </location>
</feature>
<reference evidence="4 5" key="1">
    <citation type="journal article" date="2013" name="Genome Announc.">
        <title>Draft Genome Sequence of an Anaerobic and Extremophilic Bacterium, Caldanaerobacter yonseiensis, Isolated from a Geothermal Hot Stream.</title>
        <authorList>
            <person name="Lee S.J."/>
            <person name="Lee Y.J."/>
            <person name="Park G.S."/>
            <person name="Kim B.C."/>
            <person name="Lee S.J."/>
            <person name="Shin J.H."/>
            <person name="Lee D.W."/>
        </authorList>
    </citation>
    <scope>NUCLEOTIDE SEQUENCE [LARGE SCALE GENOMIC DNA]</scope>
    <source>
        <strain evidence="4 5">KB-1</strain>
    </source>
</reference>
<dbReference type="EMBL" id="AXDC01000056">
    <property type="protein sequence ID" value="ERM90789.1"/>
    <property type="molecule type" value="Genomic_DNA"/>
</dbReference>
<evidence type="ECO:0008006" key="6">
    <source>
        <dbReference type="Google" id="ProtNLM"/>
    </source>
</evidence>